<dbReference type="PANTHER" id="PTHR48478:SF1">
    <property type="entry name" value="LECTIN-LIKE"/>
    <property type="match status" value="1"/>
</dbReference>
<accession>A0ABM3HTE6</accession>
<keyword evidence="2" id="KW-1185">Reference proteome</keyword>
<evidence type="ECO:0000256" key="1">
    <source>
        <dbReference type="SAM" id="MobiDB-lite"/>
    </source>
</evidence>
<dbReference type="RefSeq" id="XP_048139875.1">
    <property type="nucleotide sequence ID" value="XM_048283918.1"/>
</dbReference>
<sequence length="271" mass="30561">MYGRYAYIRKKMAEISAEGDAPDLLPPANEEDARTSASEARKPPLISLAMLKSAIDKKGISSLDVNGLSRAAYEGVLLKDEKQGQASSTKDGKQGKPYTRKYWVHKELNKNCWMVLAKALSISWGDDSRYWQWPEEEEPCYPDKEEVHVAELIKVCCLEIKGEFNTIRLSPWTTYEVKILVKMRPKSSGWEHPVNLNLALPDGTKQGRTENLGILEKEKWFPISIGKFETTPKTIGKMSFSLAQTDGNRKKGLCVKAIRLMPTTGENEPPR</sequence>
<reference evidence="3" key="1">
    <citation type="submission" date="2025-08" db="UniProtKB">
        <authorList>
            <consortium name="RefSeq"/>
        </authorList>
    </citation>
    <scope>IDENTIFICATION</scope>
    <source>
        <tissue evidence="3">Leaf</tissue>
    </source>
</reference>
<organism evidence="2 3">
    <name type="scientific">Rhodamnia argentea</name>
    <dbReference type="NCBI Taxonomy" id="178133"/>
    <lineage>
        <taxon>Eukaryota</taxon>
        <taxon>Viridiplantae</taxon>
        <taxon>Streptophyta</taxon>
        <taxon>Embryophyta</taxon>
        <taxon>Tracheophyta</taxon>
        <taxon>Spermatophyta</taxon>
        <taxon>Magnoliopsida</taxon>
        <taxon>eudicotyledons</taxon>
        <taxon>Gunneridae</taxon>
        <taxon>Pentapetalae</taxon>
        <taxon>rosids</taxon>
        <taxon>malvids</taxon>
        <taxon>Myrtales</taxon>
        <taxon>Myrtaceae</taxon>
        <taxon>Myrtoideae</taxon>
        <taxon>Myrteae</taxon>
        <taxon>Australasian group</taxon>
        <taxon>Rhodamnia</taxon>
    </lineage>
</organism>
<dbReference type="Proteomes" id="UP000827889">
    <property type="component" value="Chromosome 8"/>
</dbReference>
<protein>
    <submittedName>
        <fullName evidence="3">Uncharacterized protein PHLOEM PROTEIN 2-LIKE A4-like isoform X1</fullName>
    </submittedName>
</protein>
<gene>
    <name evidence="3" type="primary">LOC115744778</name>
</gene>
<dbReference type="Pfam" id="PF14299">
    <property type="entry name" value="PP2"/>
    <property type="match status" value="1"/>
</dbReference>
<feature type="region of interest" description="Disordered" evidence="1">
    <location>
        <begin position="19"/>
        <end position="40"/>
    </location>
</feature>
<dbReference type="PANTHER" id="PTHR48478">
    <property type="entry name" value="LECTIN-LIKE"/>
    <property type="match status" value="1"/>
</dbReference>
<evidence type="ECO:0000313" key="3">
    <source>
        <dbReference type="RefSeq" id="XP_048139875.1"/>
    </source>
</evidence>
<name>A0ABM3HTE6_9MYRT</name>
<dbReference type="GeneID" id="115744778"/>
<dbReference type="InterPro" id="IPR052147">
    <property type="entry name" value="PP2-like/Lectin"/>
</dbReference>
<evidence type="ECO:0000313" key="2">
    <source>
        <dbReference type="Proteomes" id="UP000827889"/>
    </source>
</evidence>
<dbReference type="InterPro" id="IPR025886">
    <property type="entry name" value="PP2-like"/>
</dbReference>
<feature type="compositionally biased region" description="Basic and acidic residues" evidence="1">
    <location>
        <begin position="31"/>
        <end position="40"/>
    </location>
</feature>
<proteinExistence type="predicted"/>